<feature type="transmembrane region" description="Helical" evidence="12">
    <location>
        <begin position="288"/>
        <end position="310"/>
    </location>
</feature>
<keyword evidence="9" id="KW-0333">Golgi apparatus</keyword>
<reference evidence="13 14" key="1">
    <citation type="journal article" date="2004" name="Nature">
        <title>Genome sequence of the ultrasmall unicellular red alga Cyanidioschyzon merolae 10D.</title>
        <authorList>
            <person name="Matsuzaki M."/>
            <person name="Misumi O."/>
            <person name="Shin-i T."/>
            <person name="Maruyama S."/>
            <person name="Takahara M."/>
            <person name="Miyagishima S."/>
            <person name="Mori T."/>
            <person name="Nishida K."/>
            <person name="Yagisawa F."/>
            <person name="Nishida K."/>
            <person name="Yoshida Y."/>
            <person name="Nishimura Y."/>
            <person name="Nakao S."/>
            <person name="Kobayashi T."/>
            <person name="Momoyama Y."/>
            <person name="Higashiyama T."/>
            <person name="Minoda A."/>
            <person name="Sano M."/>
            <person name="Nomoto H."/>
            <person name="Oishi K."/>
            <person name="Hayashi H."/>
            <person name="Ohta F."/>
            <person name="Nishizaka S."/>
            <person name="Haga S."/>
            <person name="Miura S."/>
            <person name="Morishita T."/>
            <person name="Kabeya Y."/>
            <person name="Terasawa K."/>
            <person name="Suzuki Y."/>
            <person name="Ishii Y."/>
            <person name="Asakawa S."/>
            <person name="Takano H."/>
            <person name="Ohta N."/>
            <person name="Kuroiwa H."/>
            <person name="Tanaka K."/>
            <person name="Shimizu N."/>
            <person name="Sugano S."/>
            <person name="Sato N."/>
            <person name="Nozaki H."/>
            <person name="Ogasawara N."/>
            <person name="Kohara Y."/>
            <person name="Kuroiwa T."/>
        </authorList>
    </citation>
    <scope>NUCLEOTIDE SEQUENCE [LARGE SCALE GENOMIC DNA]</scope>
    <source>
        <strain evidence="13 14">10D</strain>
    </source>
</reference>
<evidence type="ECO:0000256" key="2">
    <source>
        <dbReference type="ARBA" id="ARBA00004653"/>
    </source>
</evidence>
<evidence type="ECO:0000256" key="8">
    <source>
        <dbReference type="ARBA" id="ARBA00022989"/>
    </source>
</evidence>
<dbReference type="GeneID" id="16994313"/>
<feature type="compositionally biased region" description="Pro residues" evidence="11">
    <location>
        <begin position="32"/>
        <end position="41"/>
    </location>
</feature>
<dbReference type="GO" id="GO:0015031">
    <property type="term" value="P:protein transport"/>
    <property type="evidence" value="ECO:0007669"/>
    <property type="project" value="UniProtKB-KW"/>
</dbReference>
<dbReference type="PANTHER" id="PTHR14083:SF0">
    <property type="entry name" value="YIP1D-INTERACTING FACTOR 1, ISOFORM C"/>
    <property type="match status" value="1"/>
</dbReference>
<evidence type="ECO:0000256" key="1">
    <source>
        <dbReference type="ARBA" id="ARBA00004477"/>
    </source>
</evidence>
<keyword evidence="7" id="KW-0653">Protein transport</keyword>
<evidence type="ECO:0000256" key="10">
    <source>
        <dbReference type="ARBA" id="ARBA00023136"/>
    </source>
</evidence>
<dbReference type="GO" id="GO:0000139">
    <property type="term" value="C:Golgi membrane"/>
    <property type="evidence" value="ECO:0007669"/>
    <property type="project" value="UniProtKB-SubCell"/>
</dbReference>
<comment type="subcellular location">
    <subcellularLocation>
        <location evidence="1">Endoplasmic reticulum membrane</location>
        <topology evidence="1">Multi-pass membrane protein</topology>
    </subcellularLocation>
    <subcellularLocation>
        <location evidence="2">Golgi apparatus membrane</location>
        <topology evidence="2">Multi-pass membrane protein</topology>
    </subcellularLocation>
</comment>
<comment type="similarity">
    <text evidence="3">Belongs to the YIF1 family.</text>
</comment>
<keyword evidence="8 12" id="KW-1133">Transmembrane helix</keyword>
<dbReference type="InterPro" id="IPR005578">
    <property type="entry name" value="Yif1_fam"/>
</dbReference>
<organism evidence="13 14">
    <name type="scientific">Cyanidioschyzon merolae (strain NIES-3377 / 10D)</name>
    <name type="common">Unicellular red alga</name>
    <dbReference type="NCBI Taxonomy" id="280699"/>
    <lineage>
        <taxon>Eukaryota</taxon>
        <taxon>Rhodophyta</taxon>
        <taxon>Bangiophyceae</taxon>
        <taxon>Cyanidiales</taxon>
        <taxon>Cyanidiaceae</taxon>
        <taxon>Cyanidioschyzon</taxon>
    </lineage>
</organism>
<gene>
    <name evidence="13" type="ORF">CYME_CMK186C</name>
</gene>
<keyword evidence="5 12" id="KW-0812">Transmembrane</keyword>
<sequence>MQTHGVPFAPDPTRQSANRLRVPTVATNPAAQVPPPAPPQGPHHDTTVYQEARPAGDLRVPRETWNLQAGSLENTFNAGGAWQPLQSEAVGAPGAFFEPVSSAAARDIGFSNVRLRSDSAAYQQHGKNIYGQQYWNQMFGSGQALTSMVSQFARVAWMNMSGTSPQATQGASVSPDAGICPQSWAFYGIPKVYFQVDVGYVMRKLLILFFPFYHRSWSRKRKPIDPFVNPMDPDAAIQHTTQRLLPPSEDPNAPDLYIPAMSFVTYVLLVGLLRGAEGKFTPQAMGEWASMGLIVIVLEVLLIRVALFLAQGPSVPWFDLIAYSGYKFAGLAFATASTLLASRLTHGRTYVSLAVLLYVSLMMGLFLLRSFRRLLRSENPSGDMSTMAAYDPTSWDTQQARRNYVLLFIALLQIPIYLLLGVQTWRHL</sequence>
<dbReference type="eggNOG" id="KOG3094">
    <property type="taxonomic scope" value="Eukaryota"/>
</dbReference>
<proteinExistence type="inferred from homology"/>
<feature type="transmembrane region" description="Helical" evidence="12">
    <location>
        <begin position="256"/>
        <end position="276"/>
    </location>
</feature>
<dbReference type="AlphaFoldDB" id="M1VHV1"/>
<dbReference type="PANTHER" id="PTHR14083">
    <property type="entry name" value="YIP1 INTERACTING FACTOR HOMOLOG YIF1 PROTEIN"/>
    <property type="match status" value="1"/>
</dbReference>
<dbReference type="KEGG" id="cme:CYME_CMK186C"/>
<protein>
    <submittedName>
        <fullName evidence="13">Uncharacterized protein</fullName>
    </submittedName>
</protein>
<dbReference type="GO" id="GO:0005793">
    <property type="term" value="C:endoplasmic reticulum-Golgi intermediate compartment"/>
    <property type="evidence" value="ECO:0007669"/>
    <property type="project" value="TreeGrafter"/>
</dbReference>
<evidence type="ECO:0000256" key="4">
    <source>
        <dbReference type="ARBA" id="ARBA00022448"/>
    </source>
</evidence>
<dbReference type="GO" id="GO:0006888">
    <property type="term" value="P:endoplasmic reticulum to Golgi vesicle-mediated transport"/>
    <property type="evidence" value="ECO:0007669"/>
    <property type="project" value="InterPro"/>
</dbReference>
<evidence type="ECO:0000256" key="11">
    <source>
        <dbReference type="SAM" id="MobiDB-lite"/>
    </source>
</evidence>
<evidence type="ECO:0000256" key="3">
    <source>
        <dbReference type="ARBA" id="ARBA00009727"/>
    </source>
</evidence>
<name>M1VHV1_CYAM1</name>
<dbReference type="RefSeq" id="XP_005536589.1">
    <property type="nucleotide sequence ID" value="XM_005536532.1"/>
</dbReference>
<dbReference type="OrthoDB" id="337750at2759"/>
<evidence type="ECO:0000256" key="12">
    <source>
        <dbReference type="SAM" id="Phobius"/>
    </source>
</evidence>
<dbReference type="Proteomes" id="UP000007014">
    <property type="component" value="Chromosome 11"/>
</dbReference>
<evidence type="ECO:0000313" key="14">
    <source>
        <dbReference type="Proteomes" id="UP000007014"/>
    </source>
</evidence>
<evidence type="ECO:0000256" key="9">
    <source>
        <dbReference type="ARBA" id="ARBA00023034"/>
    </source>
</evidence>
<dbReference type="Pfam" id="PF03878">
    <property type="entry name" value="YIF1"/>
    <property type="match status" value="1"/>
</dbReference>
<keyword evidence="10 12" id="KW-0472">Membrane</keyword>
<keyword evidence="14" id="KW-1185">Reference proteome</keyword>
<feature type="transmembrane region" description="Helical" evidence="12">
    <location>
        <begin position="349"/>
        <end position="368"/>
    </location>
</feature>
<dbReference type="GO" id="GO:0030134">
    <property type="term" value="C:COPII-coated ER to Golgi transport vesicle"/>
    <property type="evidence" value="ECO:0007669"/>
    <property type="project" value="TreeGrafter"/>
</dbReference>
<dbReference type="STRING" id="280699.M1VHV1"/>
<feature type="region of interest" description="Disordered" evidence="11">
    <location>
        <begin position="1"/>
        <end position="47"/>
    </location>
</feature>
<dbReference type="GO" id="GO:0005789">
    <property type="term" value="C:endoplasmic reticulum membrane"/>
    <property type="evidence" value="ECO:0007669"/>
    <property type="project" value="UniProtKB-SubCell"/>
</dbReference>
<dbReference type="EMBL" id="AP006493">
    <property type="protein sequence ID" value="BAM80553.1"/>
    <property type="molecule type" value="Genomic_DNA"/>
</dbReference>
<feature type="transmembrane region" description="Helical" evidence="12">
    <location>
        <begin position="404"/>
        <end position="425"/>
    </location>
</feature>
<evidence type="ECO:0000256" key="5">
    <source>
        <dbReference type="ARBA" id="ARBA00022692"/>
    </source>
</evidence>
<evidence type="ECO:0000256" key="7">
    <source>
        <dbReference type="ARBA" id="ARBA00022927"/>
    </source>
</evidence>
<accession>M1VHV1</accession>
<evidence type="ECO:0000313" key="13">
    <source>
        <dbReference type="EMBL" id="BAM80553.1"/>
    </source>
</evidence>
<keyword evidence="6" id="KW-0256">Endoplasmic reticulum</keyword>
<reference evidence="13 14" key="2">
    <citation type="journal article" date="2007" name="BMC Biol.">
        <title>A 100%-complete sequence reveals unusually simple genomic features in the hot-spring red alga Cyanidioschyzon merolae.</title>
        <authorList>
            <person name="Nozaki H."/>
            <person name="Takano H."/>
            <person name="Misumi O."/>
            <person name="Terasawa K."/>
            <person name="Matsuzaki M."/>
            <person name="Maruyama S."/>
            <person name="Nishida K."/>
            <person name="Yagisawa F."/>
            <person name="Yoshida Y."/>
            <person name="Fujiwara T."/>
            <person name="Takio S."/>
            <person name="Tamura K."/>
            <person name="Chung S.J."/>
            <person name="Nakamura S."/>
            <person name="Kuroiwa H."/>
            <person name="Tanaka K."/>
            <person name="Sato N."/>
            <person name="Kuroiwa T."/>
        </authorList>
    </citation>
    <scope>NUCLEOTIDE SEQUENCE [LARGE SCALE GENOMIC DNA]</scope>
    <source>
        <strain evidence="13 14">10D</strain>
    </source>
</reference>
<evidence type="ECO:0000256" key="6">
    <source>
        <dbReference type="ARBA" id="ARBA00022824"/>
    </source>
</evidence>
<keyword evidence="4" id="KW-0813">Transport</keyword>